<protein>
    <submittedName>
        <fullName evidence="1">Uncharacterized protein</fullName>
    </submittedName>
</protein>
<proteinExistence type="predicted"/>
<dbReference type="OrthoDB" id="9806249at2"/>
<evidence type="ECO:0000313" key="1">
    <source>
        <dbReference type="EMBL" id="OCL28628.1"/>
    </source>
</evidence>
<gene>
    <name evidence="1" type="ORF">U472_00280</name>
</gene>
<name>A0A1C0ADD4_9FIRM</name>
<organism evidence="1 2">
    <name type="scientific">Orenia metallireducens</name>
    <dbReference type="NCBI Taxonomy" id="1413210"/>
    <lineage>
        <taxon>Bacteria</taxon>
        <taxon>Bacillati</taxon>
        <taxon>Bacillota</taxon>
        <taxon>Clostridia</taxon>
        <taxon>Halanaerobiales</taxon>
        <taxon>Halobacteroidaceae</taxon>
        <taxon>Orenia</taxon>
    </lineage>
</organism>
<dbReference type="AlphaFoldDB" id="A0A1C0ADD4"/>
<reference evidence="2" key="1">
    <citation type="submission" date="2016-07" db="EMBL/GenBank/DDBJ databases">
        <authorList>
            <person name="Florea S."/>
            <person name="Webb J.S."/>
            <person name="Jaromczyk J."/>
            <person name="Schardl C.L."/>
        </authorList>
    </citation>
    <scope>NUCLEOTIDE SEQUENCE [LARGE SCALE GENOMIC DNA]</scope>
    <source>
        <strain evidence="2">Z6</strain>
    </source>
</reference>
<accession>A0A1C0ADD4</accession>
<reference evidence="1 2" key="2">
    <citation type="submission" date="2016-08" db="EMBL/GenBank/DDBJ databases">
        <title>Orenia metallireducens sp. nov. strain Z6, a Novel Metal-reducing Firmicute from the Deep Subsurface.</title>
        <authorList>
            <person name="Maxim B.I."/>
            <person name="Kenneth K."/>
            <person name="Flynn T.M."/>
            <person name="Oloughlin E.J."/>
            <person name="Locke R.A."/>
            <person name="Weber J.R."/>
            <person name="Egan S.M."/>
            <person name="Mackie R.I."/>
            <person name="Cann I.K."/>
        </authorList>
    </citation>
    <scope>NUCLEOTIDE SEQUENCE [LARGE SCALE GENOMIC DNA]</scope>
    <source>
        <strain evidence="1 2">Z6</strain>
    </source>
</reference>
<dbReference type="RefSeq" id="WP_068714352.1">
    <property type="nucleotide sequence ID" value="NZ_LWDV01000003.1"/>
</dbReference>
<keyword evidence="2" id="KW-1185">Reference proteome</keyword>
<sequence length="72" mass="8241">MTKKERILDLISKNPYLSLDEIGEQTDSSSNYVRTILAGEGLTLTKLRKFYGKKAAEQGFRIDLEEFRKGDN</sequence>
<comment type="caution">
    <text evidence="1">The sequence shown here is derived from an EMBL/GenBank/DDBJ whole genome shotgun (WGS) entry which is preliminary data.</text>
</comment>
<evidence type="ECO:0000313" key="2">
    <source>
        <dbReference type="Proteomes" id="UP000093514"/>
    </source>
</evidence>
<dbReference type="EMBL" id="LWDV01000003">
    <property type="protein sequence ID" value="OCL28628.1"/>
    <property type="molecule type" value="Genomic_DNA"/>
</dbReference>
<dbReference type="Proteomes" id="UP000093514">
    <property type="component" value="Unassembled WGS sequence"/>
</dbReference>